<evidence type="ECO:0000256" key="1">
    <source>
        <dbReference type="SAM" id="MobiDB-lite"/>
    </source>
</evidence>
<feature type="region of interest" description="Disordered" evidence="1">
    <location>
        <begin position="43"/>
        <end position="74"/>
    </location>
</feature>
<protein>
    <submittedName>
        <fullName evidence="2">Helix-turn-helix domain-containing protein</fullName>
    </submittedName>
</protein>
<keyword evidence="3" id="KW-1185">Reference proteome</keyword>
<dbReference type="RefSeq" id="WP_361705513.1">
    <property type="nucleotide sequence ID" value="NZ_JBEZVE010000014.1"/>
</dbReference>
<feature type="compositionally biased region" description="Basic and acidic residues" evidence="1">
    <location>
        <begin position="1"/>
        <end position="10"/>
    </location>
</feature>
<feature type="compositionally biased region" description="Polar residues" evidence="1">
    <location>
        <begin position="53"/>
        <end position="64"/>
    </location>
</feature>
<accession>A0ABV2ZN44</accession>
<dbReference type="Pfam" id="PF13565">
    <property type="entry name" value="HTH_32"/>
    <property type="match status" value="1"/>
</dbReference>
<dbReference type="Proteomes" id="UP001550739">
    <property type="component" value="Unassembled WGS sequence"/>
</dbReference>
<evidence type="ECO:0000313" key="2">
    <source>
        <dbReference type="EMBL" id="MEU3783979.1"/>
    </source>
</evidence>
<proteinExistence type="predicted"/>
<dbReference type="SUPFAM" id="SSF46689">
    <property type="entry name" value="Homeodomain-like"/>
    <property type="match status" value="1"/>
</dbReference>
<reference evidence="2 3" key="1">
    <citation type="submission" date="2024-06" db="EMBL/GenBank/DDBJ databases">
        <title>The Natural Products Discovery Center: Release of the First 8490 Sequenced Strains for Exploring Actinobacteria Biosynthetic Diversity.</title>
        <authorList>
            <person name="Kalkreuter E."/>
            <person name="Kautsar S.A."/>
            <person name="Yang D."/>
            <person name="Bader C.D."/>
            <person name="Teijaro C.N."/>
            <person name="Fluegel L."/>
            <person name="Davis C.M."/>
            <person name="Simpson J.R."/>
            <person name="Lauterbach L."/>
            <person name="Steele A.D."/>
            <person name="Gui C."/>
            <person name="Meng S."/>
            <person name="Li G."/>
            <person name="Viehrig K."/>
            <person name="Ye F."/>
            <person name="Su P."/>
            <person name="Kiefer A.F."/>
            <person name="Nichols A."/>
            <person name="Cepeda A.J."/>
            <person name="Yan W."/>
            <person name="Fan B."/>
            <person name="Jiang Y."/>
            <person name="Adhikari A."/>
            <person name="Zheng C.-J."/>
            <person name="Schuster L."/>
            <person name="Cowan T.M."/>
            <person name="Smanski M.J."/>
            <person name="Chevrette M.G."/>
            <person name="De Carvalho L.P.S."/>
            <person name="Shen B."/>
        </authorList>
    </citation>
    <scope>NUCLEOTIDE SEQUENCE [LARGE SCALE GENOMIC DNA]</scope>
    <source>
        <strain evidence="2 3">NPDC033843</strain>
    </source>
</reference>
<gene>
    <name evidence="2" type="ORF">AB0E89_26110</name>
</gene>
<comment type="caution">
    <text evidence="2">The sequence shown here is derived from an EMBL/GenBank/DDBJ whole genome shotgun (WGS) entry which is preliminary data.</text>
</comment>
<dbReference type="EMBL" id="JBEZVE010000014">
    <property type="protein sequence ID" value="MEU3783979.1"/>
    <property type="molecule type" value="Genomic_DNA"/>
</dbReference>
<evidence type="ECO:0000313" key="3">
    <source>
        <dbReference type="Proteomes" id="UP001550739"/>
    </source>
</evidence>
<name>A0ABV2ZN44_9ACTN</name>
<feature type="region of interest" description="Disordered" evidence="1">
    <location>
        <begin position="1"/>
        <end position="31"/>
    </location>
</feature>
<sequence length="92" mass="10256">MHSWRRRFEQEGMPGLLDRSRRPRNSPTRLSAEVEAEICELRRRHPGGVPAGSPTTCPAANWTTPPGRRTCTPACTSAPAARQLRRYDPTGC</sequence>
<dbReference type="InterPro" id="IPR009057">
    <property type="entry name" value="Homeodomain-like_sf"/>
</dbReference>
<organism evidence="2 3">
    <name type="scientific">Streptomyces sp. 900129855</name>
    <dbReference type="NCBI Taxonomy" id="3155129"/>
    <lineage>
        <taxon>Bacteria</taxon>
        <taxon>Bacillati</taxon>
        <taxon>Actinomycetota</taxon>
        <taxon>Actinomycetes</taxon>
        <taxon>Kitasatosporales</taxon>
        <taxon>Streptomycetaceae</taxon>
        <taxon>Streptomyces</taxon>
    </lineage>
</organism>